<dbReference type="Proteomes" id="UP000219058">
    <property type="component" value="Unassembled WGS sequence"/>
</dbReference>
<protein>
    <submittedName>
        <fullName evidence="2">Uncharacterized protein</fullName>
    </submittedName>
</protein>
<dbReference type="EMBL" id="NSLY01000023">
    <property type="protein sequence ID" value="PDP59658.1"/>
    <property type="molecule type" value="Genomic_DNA"/>
</dbReference>
<feature type="region of interest" description="Disordered" evidence="1">
    <location>
        <begin position="75"/>
        <end position="106"/>
    </location>
</feature>
<dbReference type="AlphaFoldDB" id="A0A2A6EET9"/>
<organism evidence="2 3">
    <name type="scientific">Prevotella intermedia</name>
    <dbReference type="NCBI Taxonomy" id="28131"/>
    <lineage>
        <taxon>Bacteria</taxon>
        <taxon>Pseudomonadati</taxon>
        <taxon>Bacteroidota</taxon>
        <taxon>Bacteroidia</taxon>
        <taxon>Bacteroidales</taxon>
        <taxon>Prevotellaceae</taxon>
        <taxon>Prevotella</taxon>
    </lineage>
</organism>
<sequence length="152" mass="17730">MALRFCIKPCKDTIKFTVKGVEMELSYHAASALCAQIAEILIDRLGDTTVHPYWKIRLEQKRLVNVRKSNEDAYADFLDRHGNPKLSPAPRRSKREPQPEVEKKSIYEVRKEQRRKFVDYWQKRLSKYQGSNPSQSPTTGDKDAHIENKEVL</sequence>
<feature type="region of interest" description="Disordered" evidence="1">
    <location>
        <begin position="128"/>
        <end position="152"/>
    </location>
</feature>
<feature type="compositionally biased region" description="Basic and acidic residues" evidence="1">
    <location>
        <begin position="95"/>
        <end position="106"/>
    </location>
</feature>
<evidence type="ECO:0000313" key="2">
    <source>
        <dbReference type="EMBL" id="PDP59658.1"/>
    </source>
</evidence>
<feature type="compositionally biased region" description="Polar residues" evidence="1">
    <location>
        <begin position="128"/>
        <end position="139"/>
    </location>
</feature>
<dbReference type="RefSeq" id="WP_097550575.1">
    <property type="nucleotide sequence ID" value="NZ_NSLY01000023.1"/>
</dbReference>
<evidence type="ECO:0000313" key="3">
    <source>
        <dbReference type="Proteomes" id="UP000219058"/>
    </source>
</evidence>
<accession>A0A2A6EET9</accession>
<name>A0A2A6EET9_PREIN</name>
<feature type="compositionally biased region" description="Basic and acidic residues" evidence="1">
    <location>
        <begin position="140"/>
        <end position="152"/>
    </location>
</feature>
<proteinExistence type="predicted"/>
<evidence type="ECO:0000256" key="1">
    <source>
        <dbReference type="SAM" id="MobiDB-lite"/>
    </source>
</evidence>
<reference evidence="2 3" key="1">
    <citation type="submission" date="2017-09" db="EMBL/GenBank/DDBJ databases">
        <title>Phase variable restriction modification systems are present in the genome sequences of periodontal pathogens Prevotella intermedia, Tannerella forsythia and Porphyromonas gingivalis.</title>
        <authorList>
            <person name="Haigh R.D."/>
            <person name="Crawford L."/>
            <person name="Ralph J."/>
            <person name="Wanford J."/>
            <person name="Vartoukian S.R."/>
            <person name="Hijazib K."/>
            <person name="Wade W."/>
            <person name="Oggioni M.R."/>
        </authorList>
    </citation>
    <scope>NUCLEOTIDE SEQUENCE [LARGE SCALE GENOMIC DNA]</scope>
    <source>
        <strain evidence="2 3">WW2834</strain>
    </source>
</reference>
<comment type="caution">
    <text evidence="2">The sequence shown here is derived from an EMBL/GenBank/DDBJ whole genome shotgun (WGS) entry which is preliminary data.</text>
</comment>
<gene>
    <name evidence="2" type="ORF">CLI71_08495</name>
</gene>